<sequence length="160" mass="18207">MGIPFSSLQKRIKKGSTLAPHLGRFTVFSREEEAELANLVKKMANIFYGCTANQIRRVAFEYAEKLNVKHNFNQASKMAGRDWLHEKRKHGLSMDKGQGKKTKVQKKGPEKAKRQVSQEQNETSISDVGTDDLCQDDEDDDAKDARNRCLVCDEFGRNNE</sequence>
<feature type="compositionally biased region" description="Polar residues" evidence="1">
    <location>
        <begin position="115"/>
        <end position="127"/>
    </location>
</feature>
<reference evidence="2" key="1">
    <citation type="submission" date="2022-05" db="EMBL/GenBank/DDBJ databases">
        <authorList>
            <person name="Okamura Y."/>
        </authorList>
    </citation>
    <scope>NUCLEOTIDE SEQUENCE</scope>
</reference>
<feature type="region of interest" description="Disordered" evidence="1">
    <location>
        <begin position="77"/>
        <end position="143"/>
    </location>
</feature>
<evidence type="ECO:0000256" key="1">
    <source>
        <dbReference type="SAM" id="MobiDB-lite"/>
    </source>
</evidence>
<dbReference type="AlphaFoldDB" id="A0A9P0TR67"/>
<name>A0A9P0TR67_PIEBR</name>
<protein>
    <recommendedName>
        <fullName evidence="4">HTH CENPB-type domain-containing protein</fullName>
    </recommendedName>
</protein>
<feature type="compositionally biased region" description="Acidic residues" evidence="1">
    <location>
        <begin position="129"/>
        <end position="142"/>
    </location>
</feature>
<comment type="caution">
    <text evidence="2">The sequence shown here is derived from an EMBL/GenBank/DDBJ whole genome shotgun (WGS) entry which is preliminary data.</text>
</comment>
<accession>A0A9P0TR67</accession>
<evidence type="ECO:0008006" key="4">
    <source>
        <dbReference type="Google" id="ProtNLM"/>
    </source>
</evidence>
<proteinExistence type="predicted"/>
<dbReference type="EMBL" id="CALOZG010000040">
    <property type="protein sequence ID" value="CAH4034540.1"/>
    <property type="molecule type" value="Genomic_DNA"/>
</dbReference>
<gene>
    <name evidence="2" type="ORF">PIBRA_LOCUS10719</name>
</gene>
<dbReference type="Proteomes" id="UP001152562">
    <property type="component" value="Unassembled WGS sequence"/>
</dbReference>
<keyword evidence="3" id="KW-1185">Reference proteome</keyword>
<evidence type="ECO:0000313" key="3">
    <source>
        <dbReference type="Proteomes" id="UP001152562"/>
    </source>
</evidence>
<organism evidence="2 3">
    <name type="scientific">Pieris brassicae</name>
    <name type="common">White butterfly</name>
    <name type="synonym">Large white butterfly</name>
    <dbReference type="NCBI Taxonomy" id="7116"/>
    <lineage>
        <taxon>Eukaryota</taxon>
        <taxon>Metazoa</taxon>
        <taxon>Ecdysozoa</taxon>
        <taxon>Arthropoda</taxon>
        <taxon>Hexapoda</taxon>
        <taxon>Insecta</taxon>
        <taxon>Pterygota</taxon>
        <taxon>Neoptera</taxon>
        <taxon>Endopterygota</taxon>
        <taxon>Lepidoptera</taxon>
        <taxon>Glossata</taxon>
        <taxon>Ditrysia</taxon>
        <taxon>Papilionoidea</taxon>
        <taxon>Pieridae</taxon>
        <taxon>Pierinae</taxon>
        <taxon>Pieris</taxon>
    </lineage>
</organism>
<evidence type="ECO:0000313" key="2">
    <source>
        <dbReference type="EMBL" id="CAH4034540.1"/>
    </source>
</evidence>